<dbReference type="PROSITE" id="PS00134">
    <property type="entry name" value="TRYPSIN_HIS"/>
    <property type="match status" value="1"/>
</dbReference>
<evidence type="ECO:0000313" key="9">
    <source>
        <dbReference type="Proteomes" id="UP001627154"/>
    </source>
</evidence>
<dbReference type="PRINTS" id="PR00722">
    <property type="entry name" value="CHYMOTRYPSIN"/>
</dbReference>
<keyword evidence="2" id="KW-0645">Protease</keyword>
<dbReference type="GO" id="GO:0008236">
    <property type="term" value="F:serine-type peptidase activity"/>
    <property type="evidence" value="ECO:0007669"/>
    <property type="project" value="UniProtKB-KW"/>
</dbReference>
<dbReference type="InterPro" id="IPR018114">
    <property type="entry name" value="TRYPSIN_HIS"/>
</dbReference>
<reference evidence="8 9" key="1">
    <citation type="journal article" date="2024" name="bioRxiv">
        <title>A reference genome for Trichogramma kaykai: A tiny desert-dwelling parasitoid wasp with competing sex-ratio distorters.</title>
        <authorList>
            <person name="Culotta J."/>
            <person name="Lindsey A.R."/>
        </authorList>
    </citation>
    <scope>NUCLEOTIDE SEQUENCE [LARGE SCALE GENOMIC DNA]</scope>
    <source>
        <strain evidence="8 9">KSX58</strain>
    </source>
</reference>
<feature type="domain" description="Peptidase S1" evidence="7">
    <location>
        <begin position="25"/>
        <end position="269"/>
    </location>
</feature>
<dbReference type="GO" id="GO:0006508">
    <property type="term" value="P:proteolysis"/>
    <property type="evidence" value="ECO:0007669"/>
    <property type="project" value="UniProtKB-KW"/>
</dbReference>
<keyword evidence="4" id="KW-0720">Serine protease</keyword>
<dbReference type="AlphaFoldDB" id="A0ABD2WF87"/>
<keyword evidence="9" id="KW-1185">Reference proteome</keyword>
<evidence type="ECO:0000256" key="3">
    <source>
        <dbReference type="ARBA" id="ARBA00022801"/>
    </source>
</evidence>
<evidence type="ECO:0000256" key="2">
    <source>
        <dbReference type="ARBA" id="ARBA00022670"/>
    </source>
</evidence>
<dbReference type="EMBL" id="JBJJXI010000108">
    <property type="protein sequence ID" value="KAL3391670.1"/>
    <property type="molecule type" value="Genomic_DNA"/>
</dbReference>
<protein>
    <recommendedName>
        <fullName evidence="7">Peptidase S1 domain-containing protein</fullName>
    </recommendedName>
</protein>
<keyword evidence="5" id="KW-1015">Disulfide bond</keyword>
<feature type="signal peptide" evidence="6">
    <location>
        <begin position="1"/>
        <end position="24"/>
    </location>
</feature>
<dbReference type="InterPro" id="IPR050430">
    <property type="entry name" value="Peptidase_S1"/>
</dbReference>
<evidence type="ECO:0000259" key="7">
    <source>
        <dbReference type="PROSITE" id="PS50240"/>
    </source>
</evidence>
<dbReference type="CDD" id="cd00190">
    <property type="entry name" value="Tryp_SPc"/>
    <property type="match status" value="1"/>
</dbReference>
<comment type="similarity">
    <text evidence="1">Belongs to the peptidase S1 family.</text>
</comment>
<comment type="caution">
    <text evidence="8">The sequence shown here is derived from an EMBL/GenBank/DDBJ whole genome shotgun (WGS) entry which is preliminary data.</text>
</comment>
<evidence type="ECO:0000256" key="5">
    <source>
        <dbReference type="ARBA" id="ARBA00023157"/>
    </source>
</evidence>
<keyword evidence="3" id="KW-0378">Hydrolase</keyword>
<dbReference type="InterPro" id="IPR043504">
    <property type="entry name" value="Peptidase_S1_PA_chymotrypsin"/>
</dbReference>
<dbReference type="SMART" id="SM00020">
    <property type="entry name" value="Tryp_SPc"/>
    <property type="match status" value="1"/>
</dbReference>
<dbReference type="PANTHER" id="PTHR24276:SF98">
    <property type="entry name" value="FI18310P1-RELATED"/>
    <property type="match status" value="1"/>
</dbReference>
<evidence type="ECO:0000256" key="4">
    <source>
        <dbReference type="ARBA" id="ARBA00022825"/>
    </source>
</evidence>
<dbReference type="InterPro" id="IPR001254">
    <property type="entry name" value="Trypsin_dom"/>
</dbReference>
<gene>
    <name evidence="8" type="ORF">TKK_013599</name>
</gene>
<dbReference type="SUPFAM" id="SSF50494">
    <property type="entry name" value="Trypsin-like serine proteases"/>
    <property type="match status" value="1"/>
</dbReference>
<dbReference type="PANTHER" id="PTHR24276">
    <property type="entry name" value="POLYSERASE-RELATED"/>
    <property type="match status" value="1"/>
</dbReference>
<evidence type="ECO:0000313" key="8">
    <source>
        <dbReference type="EMBL" id="KAL3391670.1"/>
    </source>
</evidence>
<accession>A0ABD2WF87</accession>
<feature type="chain" id="PRO_5044860826" description="Peptidase S1 domain-containing protein" evidence="6">
    <location>
        <begin position="25"/>
        <end position="282"/>
    </location>
</feature>
<dbReference type="Gene3D" id="2.40.10.10">
    <property type="entry name" value="Trypsin-like serine proteases"/>
    <property type="match status" value="1"/>
</dbReference>
<proteinExistence type="inferred from homology"/>
<keyword evidence="6" id="KW-0732">Signal</keyword>
<evidence type="ECO:0000256" key="1">
    <source>
        <dbReference type="ARBA" id="ARBA00007664"/>
    </source>
</evidence>
<organism evidence="8 9">
    <name type="scientific">Trichogramma kaykai</name>
    <dbReference type="NCBI Taxonomy" id="54128"/>
    <lineage>
        <taxon>Eukaryota</taxon>
        <taxon>Metazoa</taxon>
        <taxon>Ecdysozoa</taxon>
        <taxon>Arthropoda</taxon>
        <taxon>Hexapoda</taxon>
        <taxon>Insecta</taxon>
        <taxon>Pterygota</taxon>
        <taxon>Neoptera</taxon>
        <taxon>Endopterygota</taxon>
        <taxon>Hymenoptera</taxon>
        <taxon>Apocrita</taxon>
        <taxon>Proctotrupomorpha</taxon>
        <taxon>Chalcidoidea</taxon>
        <taxon>Trichogrammatidae</taxon>
        <taxon>Trichogramma</taxon>
    </lineage>
</organism>
<evidence type="ECO:0000256" key="6">
    <source>
        <dbReference type="SAM" id="SignalP"/>
    </source>
</evidence>
<dbReference type="PROSITE" id="PS50240">
    <property type="entry name" value="TRYPSIN_DOM"/>
    <property type="match status" value="1"/>
</dbReference>
<name>A0ABD2WF87_9HYME</name>
<dbReference type="InterPro" id="IPR001314">
    <property type="entry name" value="Peptidase_S1A"/>
</dbReference>
<dbReference type="Proteomes" id="UP001627154">
    <property type="component" value="Unassembled WGS sequence"/>
</dbReference>
<sequence>MNLSLVIFIAQIFYLILLNYKVDAIVGGESDNTNAHSYQVALLIRRNKDSKFRSRCGGVIISDHHILTAAHCIILRDGTKRKLRNIVVYVGSNRLDGRGKRYVIKNIFIKKRFSYQPWNNDLAVIQLEEKLNSEQDKSISKALLPDTKTENYDGKLTVASGFGIFKYETVVDENNHISKVPKFAGIRQYIYVPVVDCNKNNPKYICVGANKYNKVVQEITEGDSGGPLIYDHKVIGIIGQSDKMTTLREKPAFLTRVSYFLRFIQESMKKVNYEKPSGIHEL</sequence>
<dbReference type="InterPro" id="IPR009003">
    <property type="entry name" value="Peptidase_S1_PA"/>
</dbReference>
<dbReference type="FunFam" id="2.40.10.10:FF:000068">
    <property type="entry name" value="transmembrane protease serine 2"/>
    <property type="match status" value="1"/>
</dbReference>
<dbReference type="Pfam" id="PF00089">
    <property type="entry name" value="Trypsin"/>
    <property type="match status" value="1"/>
</dbReference>